<evidence type="ECO:0000259" key="7">
    <source>
        <dbReference type="PROSITE" id="PS50011"/>
    </source>
</evidence>
<reference evidence="9" key="1">
    <citation type="journal article" date="2009" name="Genome Res.">
        <title>Comparative genomic analyses of the human fungal pathogens Coccidioides and their relatives.</title>
        <authorList>
            <person name="Sharpton T.J."/>
            <person name="Stajich J.E."/>
            <person name="Rounsley S.D."/>
            <person name="Gardner M.J."/>
            <person name="Wortman J.R."/>
            <person name="Jordar V.S."/>
            <person name="Maiti R."/>
            <person name="Kodira C.D."/>
            <person name="Neafsey D.E."/>
            <person name="Zeng Q."/>
            <person name="Hung C.-Y."/>
            <person name="McMahan C."/>
            <person name="Muszewska A."/>
            <person name="Grynberg M."/>
            <person name="Mandel M.A."/>
            <person name="Kellner E.M."/>
            <person name="Barker B.M."/>
            <person name="Galgiani J.N."/>
            <person name="Orbach M.J."/>
            <person name="Kirkland T.N."/>
            <person name="Cole G.T."/>
            <person name="Henn M.R."/>
            <person name="Birren B.W."/>
            <person name="Taylor J.W."/>
        </authorList>
    </citation>
    <scope>NUCLEOTIDE SEQUENCE [LARGE SCALE GENOMIC DNA]</scope>
    <source>
        <strain evidence="9">RS</strain>
    </source>
</reference>
<evidence type="ECO:0000256" key="3">
    <source>
        <dbReference type="ARBA" id="ARBA00022741"/>
    </source>
</evidence>
<dbReference type="PROSITE" id="PS00107">
    <property type="entry name" value="PROTEIN_KINASE_ATP"/>
    <property type="match status" value="1"/>
</dbReference>
<keyword evidence="3 6" id="KW-0547">Nucleotide-binding</keyword>
<dbReference type="InParanoid" id="J3KME3"/>
<keyword evidence="4 8" id="KW-0418">Kinase</keyword>
<evidence type="ECO:0000313" key="8">
    <source>
        <dbReference type="EMBL" id="EAS37571.3"/>
    </source>
</evidence>
<dbReference type="SUPFAM" id="SSF56112">
    <property type="entry name" value="Protein kinase-like (PK-like)"/>
    <property type="match status" value="1"/>
</dbReference>
<keyword evidence="9" id="KW-1185">Reference proteome</keyword>
<dbReference type="OMA" id="VFTYCPE"/>
<dbReference type="Proteomes" id="UP000001261">
    <property type="component" value="Unassembled WGS sequence"/>
</dbReference>
<keyword evidence="1" id="KW-0723">Serine/threonine-protein kinase</keyword>
<sequence>MTGIGTRQIGVPAMAITTTASQYLKGDDTADFGDFVSTEDEELDLEEVVEPWHKYDIKETPHVFYPIFVGELLNERYLVEHKIGSGGFSTVWMAQDLKNKRDVALKVMSLGQWGENEAHMHDKIIQTVQDISHFVTYFDTFLLPGNKGHHRVLVLPLMGPCLCPVILRKMPMATRMSAAQQLLKALENLHEAGIVHRDLNERNCMWGMVPVHNLNRSAKYKALTQPLKQSIPFVELWKQGELVRPLEIPENLRTDEFYLGDFGLAMTLGEPVTQYSYPPLQFCSPDRLHGKDPSFACDMWSYMVIFAELYLGYPPFPTWLKGGIITGIVRCLGPLPEQWRTLYTHPGGLDAWYNQHQTPNPTHDLASTIAYFRPEADPTEREHVLSVMYKVFTYYPEKHPTATQLLQDPSFRAIMDKYGC</sequence>
<gene>
    <name evidence="8" type="ORF">CIMG_02925</name>
</gene>
<dbReference type="GO" id="GO:0004674">
    <property type="term" value="F:protein serine/threonine kinase activity"/>
    <property type="evidence" value="ECO:0007669"/>
    <property type="project" value="UniProtKB-KW"/>
</dbReference>
<dbReference type="RefSeq" id="XP_001249154.1">
    <property type="nucleotide sequence ID" value="XM_001249153.2"/>
</dbReference>
<dbReference type="PROSITE" id="PS50011">
    <property type="entry name" value="PROTEIN_KINASE_DOM"/>
    <property type="match status" value="1"/>
</dbReference>
<dbReference type="Gene3D" id="3.30.200.20">
    <property type="entry name" value="Phosphorylase Kinase, domain 1"/>
    <property type="match status" value="1"/>
</dbReference>
<dbReference type="SMART" id="SM00220">
    <property type="entry name" value="S_TKc"/>
    <property type="match status" value="1"/>
</dbReference>
<dbReference type="InterPro" id="IPR000719">
    <property type="entry name" value="Prot_kinase_dom"/>
</dbReference>
<reference evidence="9" key="2">
    <citation type="journal article" date="2010" name="Genome Res.">
        <title>Population genomic sequencing of Coccidioides fungi reveals recent hybridization and transposon control.</title>
        <authorList>
            <person name="Neafsey D.E."/>
            <person name="Barker B.M."/>
            <person name="Sharpton T.J."/>
            <person name="Stajich J.E."/>
            <person name="Park D.J."/>
            <person name="Whiston E."/>
            <person name="Hung C.-Y."/>
            <person name="McMahan C."/>
            <person name="White J."/>
            <person name="Sykes S."/>
            <person name="Heiman D."/>
            <person name="Young S."/>
            <person name="Zeng Q."/>
            <person name="Abouelleil A."/>
            <person name="Aftuck L."/>
            <person name="Bessette D."/>
            <person name="Brown A."/>
            <person name="FitzGerald M."/>
            <person name="Lui A."/>
            <person name="Macdonald J.P."/>
            <person name="Priest M."/>
            <person name="Orbach M.J."/>
            <person name="Galgiani J.N."/>
            <person name="Kirkland T.N."/>
            <person name="Cole G.T."/>
            <person name="Birren B.W."/>
            <person name="Henn M.R."/>
            <person name="Taylor J.W."/>
            <person name="Rounsley S.D."/>
        </authorList>
    </citation>
    <scope>GENOME REANNOTATION</scope>
    <source>
        <strain evidence="9">RS</strain>
    </source>
</reference>
<dbReference type="Pfam" id="PF00069">
    <property type="entry name" value="Pkinase"/>
    <property type="match status" value="2"/>
</dbReference>
<dbReference type="OrthoDB" id="5979581at2759"/>
<name>J3KME3_COCIM</name>
<dbReference type="GeneID" id="4565879"/>
<dbReference type="AlphaFoldDB" id="J3KME3"/>
<dbReference type="EMBL" id="GG704911">
    <property type="protein sequence ID" value="EAS37571.3"/>
    <property type="molecule type" value="Genomic_DNA"/>
</dbReference>
<dbReference type="VEuPathDB" id="FungiDB:CIMG_02925"/>
<organism evidence="8 9">
    <name type="scientific">Coccidioides immitis (strain RS)</name>
    <name type="common">Valley fever fungus</name>
    <dbReference type="NCBI Taxonomy" id="246410"/>
    <lineage>
        <taxon>Eukaryota</taxon>
        <taxon>Fungi</taxon>
        <taxon>Dikarya</taxon>
        <taxon>Ascomycota</taxon>
        <taxon>Pezizomycotina</taxon>
        <taxon>Eurotiomycetes</taxon>
        <taxon>Eurotiomycetidae</taxon>
        <taxon>Onygenales</taxon>
        <taxon>Onygenaceae</taxon>
        <taxon>Coccidioides</taxon>
    </lineage>
</organism>
<evidence type="ECO:0000256" key="4">
    <source>
        <dbReference type="ARBA" id="ARBA00022777"/>
    </source>
</evidence>
<feature type="binding site" evidence="6">
    <location>
        <position position="106"/>
    </location>
    <ligand>
        <name>ATP</name>
        <dbReference type="ChEBI" id="CHEBI:30616"/>
    </ligand>
</feature>
<dbReference type="InterPro" id="IPR017441">
    <property type="entry name" value="Protein_kinase_ATP_BS"/>
</dbReference>
<evidence type="ECO:0000313" key="9">
    <source>
        <dbReference type="Proteomes" id="UP000001261"/>
    </source>
</evidence>
<evidence type="ECO:0000256" key="5">
    <source>
        <dbReference type="ARBA" id="ARBA00022840"/>
    </source>
</evidence>
<evidence type="ECO:0000256" key="1">
    <source>
        <dbReference type="ARBA" id="ARBA00022527"/>
    </source>
</evidence>
<accession>J3KME3</accession>
<feature type="domain" description="Protein kinase" evidence="7">
    <location>
        <begin position="77"/>
        <end position="411"/>
    </location>
</feature>
<dbReference type="Gene3D" id="1.10.510.10">
    <property type="entry name" value="Transferase(Phosphotransferase) domain 1"/>
    <property type="match status" value="1"/>
</dbReference>
<protein>
    <submittedName>
        <fullName evidence="8">CMGC protein kinase</fullName>
    </submittedName>
</protein>
<keyword evidence="5 6" id="KW-0067">ATP-binding</keyword>
<evidence type="ECO:0000256" key="6">
    <source>
        <dbReference type="PROSITE-ProRule" id="PRU10141"/>
    </source>
</evidence>
<dbReference type="GO" id="GO:0005524">
    <property type="term" value="F:ATP binding"/>
    <property type="evidence" value="ECO:0007669"/>
    <property type="project" value="UniProtKB-UniRule"/>
</dbReference>
<dbReference type="KEGG" id="cim:CIMG_02925"/>
<dbReference type="PANTHER" id="PTHR24058">
    <property type="entry name" value="DUAL SPECIFICITY PROTEIN KINASE"/>
    <property type="match status" value="1"/>
</dbReference>
<dbReference type="InterPro" id="IPR050494">
    <property type="entry name" value="Ser_Thr_dual-spec_kinase"/>
</dbReference>
<proteinExistence type="predicted"/>
<dbReference type="InterPro" id="IPR011009">
    <property type="entry name" value="Kinase-like_dom_sf"/>
</dbReference>
<evidence type="ECO:0000256" key="2">
    <source>
        <dbReference type="ARBA" id="ARBA00022679"/>
    </source>
</evidence>
<keyword evidence="2" id="KW-0808">Transferase</keyword>